<feature type="region of interest" description="Disordered" evidence="1">
    <location>
        <begin position="86"/>
        <end position="107"/>
    </location>
</feature>
<comment type="caution">
    <text evidence="2">The sequence shown here is derived from an EMBL/GenBank/DDBJ whole genome shotgun (WGS) entry which is preliminary data.</text>
</comment>
<keyword evidence="3" id="KW-1185">Reference proteome</keyword>
<accession>A0ABP8K446</accession>
<protein>
    <submittedName>
        <fullName evidence="2">Uncharacterized protein</fullName>
    </submittedName>
</protein>
<dbReference type="RefSeq" id="WP_345265018.1">
    <property type="nucleotide sequence ID" value="NZ_BAABHB010000002.1"/>
</dbReference>
<dbReference type="Proteomes" id="UP001500936">
    <property type="component" value="Unassembled WGS sequence"/>
</dbReference>
<sequence length="107" mass="12160">MKTLPLPINPTPAGLERFAGIQAKRLAELQPLPTWSDSDFREILNCYSRWDPADRRWHLPADALRILASDPRVPPAQATRLRRQLAALDRQRAPDQTPVTQKEEAAQ</sequence>
<proteinExistence type="predicted"/>
<name>A0ABP8K446_9BACT</name>
<dbReference type="EMBL" id="BAABHB010000002">
    <property type="protein sequence ID" value="GAA4399834.1"/>
    <property type="molecule type" value="Genomic_DNA"/>
</dbReference>
<reference evidence="3" key="1">
    <citation type="journal article" date="2019" name="Int. J. Syst. Evol. Microbiol.">
        <title>The Global Catalogue of Microorganisms (GCM) 10K type strain sequencing project: providing services to taxonomists for standard genome sequencing and annotation.</title>
        <authorList>
            <consortium name="The Broad Institute Genomics Platform"/>
            <consortium name="The Broad Institute Genome Sequencing Center for Infectious Disease"/>
            <person name="Wu L."/>
            <person name="Ma J."/>
        </authorList>
    </citation>
    <scope>NUCLEOTIDE SEQUENCE [LARGE SCALE GENOMIC DNA]</scope>
    <source>
        <strain evidence="3">JCM 17925</strain>
    </source>
</reference>
<gene>
    <name evidence="2" type="ORF">GCM10023187_12320</name>
</gene>
<organism evidence="2 3">
    <name type="scientific">Nibrella viscosa</name>
    <dbReference type="NCBI Taxonomy" id="1084524"/>
    <lineage>
        <taxon>Bacteria</taxon>
        <taxon>Pseudomonadati</taxon>
        <taxon>Bacteroidota</taxon>
        <taxon>Cytophagia</taxon>
        <taxon>Cytophagales</taxon>
        <taxon>Spirosomataceae</taxon>
        <taxon>Nibrella</taxon>
    </lineage>
</organism>
<evidence type="ECO:0000313" key="2">
    <source>
        <dbReference type="EMBL" id="GAA4399834.1"/>
    </source>
</evidence>
<evidence type="ECO:0000313" key="3">
    <source>
        <dbReference type="Proteomes" id="UP001500936"/>
    </source>
</evidence>
<evidence type="ECO:0000256" key="1">
    <source>
        <dbReference type="SAM" id="MobiDB-lite"/>
    </source>
</evidence>